<evidence type="ECO:0000256" key="7">
    <source>
        <dbReference type="ARBA" id="ARBA00023239"/>
    </source>
</evidence>
<dbReference type="PANTHER" id="PTHR42701:SF1">
    <property type="entry name" value="IMIDAZOLE GLYCEROL PHOSPHATE SYNTHASE SUBUNIT HISH"/>
    <property type="match status" value="1"/>
</dbReference>
<comment type="pathway">
    <text evidence="1 10">Amino-acid biosynthesis; L-histidine biosynthesis; L-histidine from 5-phospho-alpha-D-ribose 1-diphosphate: step 5/9.</text>
</comment>
<evidence type="ECO:0000256" key="11">
    <source>
        <dbReference type="PIRSR" id="PIRSR000495-1"/>
    </source>
</evidence>
<protein>
    <recommendedName>
        <fullName evidence="10">Imidazole glycerol phosphate synthase subunit HisH</fullName>
        <ecNumber evidence="10">4.3.2.10</ecNumber>
    </recommendedName>
    <alternativeName>
        <fullName evidence="10">IGP synthase glutaminase subunit</fullName>
        <ecNumber evidence="10">3.5.1.2</ecNumber>
    </alternativeName>
    <alternativeName>
        <fullName evidence="10">IGP synthase subunit HisH</fullName>
    </alternativeName>
    <alternativeName>
        <fullName evidence="10">ImGP synthase subunit HisH</fullName>
        <shortName evidence="10">IGPS subunit HisH</shortName>
    </alternativeName>
</protein>
<feature type="domain" description="Glutamine amidotransferase" evidence="12">
    <location>
        <begin position="4"/>
        <end position="202"/>
    </location>
</feature>
<evidence type="ECO:0000313" key="14">
    <source>
        <dbReference type="Proteomes" id="UP000594688"/>
    </source>
</evidence>
<dbReference type="GO" id="GO:0004359">
    <property type="term" value="F:glutaminase activity"/>
    <property type="evidence" value="ECO:0007669"/>
    <property type="project" value="UniProtKB-EC"/>
</dbReference>
<dbReference type="InterPro" id="IPR010139">
    <property type="entry name" value="Imidazole-glycPsynth_HisH"/>
</dbReference>
<dbReference type="NCBIfam" id="TIGR01855">
    <property type="entry name" value="IMP_synth_hisH"/>
    <property type="match status" value="1"/>
</dbReference>
<evidence type="ECO:0000256" key="3">
    <source>
        <dbReference type="ARBA" id="ARBA00022605"/>
    </source>
</evidence>
<evidence type="ECO:0000256" key="6">
    <source>
        <dbReference type="ARBA" id="ARBA00023102"/>
    </source>
</evidence>
<feature type="active site" evidence="10 11">
    <location>
        <position position="188"/>
    </location>
</feature>
<dbReference type="CDD" id="cd01748">
    <property type="entry name" value="GATase1_IGP_Synthase"/>
    <property type="match status" value="1"/>
</dbReference>
<organism evidence="13 14">
    <name type="scientific">Candidatus Nitronauta litoralis</name>
    <dbReference type="NCBI Taxonomy" id="2705533"/>
    <lineage>
        <taxon>Bacteria</taxon>
        <taxon>Pseudomonadati</taxon>
        <taxon>Nitrospinota/Tectimicrobiota group</taxon>
        <taxon>Nitrospinota</taxon>
        <taxon>Nitrospinia</taxon>
        <taxon>Nitrospinales</taxon>
        <taxon>Nitrospinaceae</taxon>
        <taxon>Candidatus Nitronauta</taxon>
    </lineage>
</organism>
<keyword evidence="3 10" id="KW-0028">Amino-acid biosynthesis</keyword>
<dbReference type="Proteomes" id="UP000594688">
    <property type="component" value="Chromosome"/>
</dbReference>
<dbReference type="PANTHER" id="PTHR42701">
    <property type="entry name" value="IMIDAZOLE GLYCEROL PHOSPHATE SYNTHASE SUBUNIT HISH"/>
    <property type="match status" value="1"/>
</dbReference>
<dbReference type="EMBL" id="CP048685">
    <property type="protein sequence ID" value="QPJ62162.1"/>
    <property type="molecule type" value="Genomic_DNA"/>
</dbReference>
<feature type="active site" description="Nucleophile" evidence="10 11">
    <location>
        <position position="81"/>
    </location>
</feature>
<reference evidence="13 14" key="1">
    <citation type="submission" date="2020-02" db="EMBL/GenBank/DDBJ databases">
        <title>Genomic and physiological characterization of two novel Nitrospinaceae genera.</title>
        <authorList>
            <person name="Mueller A.J."/>
            <person name="Jung M.-Y."/>
            <person name="Strachan C.R."/>
            <person name="Herbold C.W."/>
            <person name="Kirkegaard R.H."/>
            <person name="Daims H."/>
        </authorList>
    </citation>
    <scope>NUCLEOTIDE SEQUENCE [LARGE SCALE GENOMIC DNA]</scope>
    <source>
        <strain evidence="13">EB</strain>
    </source>
</reference>
<gene>
    <name evidence="10 13" type="primary">hisH</name>
    <name evidence="13" type="ORF">G3M70_09880</name>
</gene>
<comment type="subcellular location">
    <subcellularLocation>
        <location evidence="10">Cytoplasm</location>
    </subcellularLocation>
</comment>
<accession>A0A7T0BW84</accession>
<comment type="catalytic activity">
    <reaction evidence="9 10">
        <text>L-glutamine + H2O = L-glutamate + NH4(+)</text>
        <dbReference type="Rhea" id="RHEA:15889"/>
        <dbReference type="ChEBI" id="CHEBI:15377"/>
        <dbReference type="ChEBI" id="CHEBI:28938"/>
        <dbReference type="ChEBI" id="CHEBI:29985"/>
        <dbReference type="ChEBI" id="CHEBI:58359"/>
        <dbReference type="EC" id="3.5.1.2"/>
    </reaction>
</comment>
<dbReference type="GO" id="GO:0005737">
    <property type="term" value="C:cytoplasm"/>
    <property type="evidence" value="ECO:0007669"/>
    <property type="project" value="UniProtKB-SubCell"/>
</dbReference>
<proteinExistence type="inferred from homology"/>
<comment type="subunit">
    <text evidence="2 10">Heterodimer of HisH and HisF.</text>
</comment>
<dbReference type="GO" id="GO:0000105">
    <property type="term" value="P:L-histidine biosynthetic process"/>
    <property type="evidence" value="ECO:0007669"/>
    <property type="project" value="UniProtKB-UniRule"/>
</dbReference>
<feature type="active site" evidence="10 11">
    <location>
        <position position="186"/>
    </location>
</feature>
<sequence length="204" mass="22390">MTTLIVNYGMGNLGSVSRALEECGADVLVSENPDDLSSATHVVLPGVGAFRDGMTRLKQGGWVEPLTRFIITEKFPLLGICLGMQLLADIGHEGGETEGLGWIPGEVGRLNPSSKETRIPHIGWNEVHFKQESSFLSGIDSGHDFYFVHSYHFAPRDPSHALTTTPYCGDFVSSVQNENILGVQFHPEKSSRMGLKLLQNFLDF</sequence>
<keyword evidence="4 10" id="KW-0378">Hydrolase</keyword>
<dbReference type="GO" id="GO:0000107">
    <property type="term" value="F:imidazoleglycerol-phosphate synthase activity"/>
    <property type="evidence" value="ECO:0007669"/>
    <property type="project" value="UniProtKB-UniRule"/>
</dbReference>
<evidence type="ECO:0000313" key="13">
    <source>
        <dbReference type="EMBL" id="QPJ62162.1"/>
    </source>
</evidence>
<dbReference type="Pfam" id="PF00117">
    <property type="entry name" value="GATase"/>
    <property type="match status" value="1"/>
</dbReference>
<comment type="function">
    <text evidence="10">IGPS catalyzes the conversion of PRFAR and glutamine to IGP, AICAR and glutamate. The HisH subunit catalyzes the hydrolysis of glutamine to glutamate and ammonia as part of the synthesis of IGP and AICAR. The resulting ammonia molecule is channeled to the active site of HisF.</text>
</comment>
<dbReference type="EC" id="3.5.1.2" evidence="10"/>
<dbReference type="GO" id="GO:0016829">
    <property type="term" value="F:lyase activity"/>
    <property type="evidence" value="ECO:0007669"/>
    <property type="project" value="UniProtKB-KW"/>
</dbReference>
<keyword evidence="6 10" id="KW-0368">Histidine biosynthesis</keyword>
<dbReference type="Gene3D" id="3.40.50.880">
    <property type="match status" value="1"/>
</dbReference>
<comment type="catalytic activity">
    <reaction evidence="8 10">
        <text>5-[(5-phospho-1-deoxy-D-ribulos-1-ylimino)methylamino]-1-(5-phospho-beta-D-ribosyl)imidazole-4-carboxamide + L-glutamine = D-erythro-1-(imidazol-4-yl)glycerol 3-phosphate + 5-amino-1-(5-phospho-beta-D-ribosyl)imidazole-4-carboxamide + L-glutamate + H(+)</text>
        <dbReference type="Rhea" id="RHEA:24793"/>
        <dbReference type="ChEBI" id="CHEBI:15378"/>
        <dbReference type="ChEBI" id="CHEBI:29985"/>
        <dbReference type="ChEBI" id="CHEBI:58278"/>
        <dbReference type="ChEBI" id="CHEBI:58359"/>
        <dbReference type="ChEBI" id="CHEBI:58475"/>
        <dbReference type="ChEBI" id="CHEBI:58525"/>
        <dbReference type="EC" id="4.3.2.10"/>
    </reaction>
</comment>
<evidence type="ECO:0000256" key="5">
    <source>
        <dbReference type="ARBA" id="ARBA00022962"/>
    </source>
</evidence>
<evidence type="ECO:0000256" key="1">
    <source>
        <dbReference type="ARBA" id="ARBA00005091"/>
    </source>
</evidence>
<evidence type="ECO:0000259" key="12">
    <source>
        <dbReference type="Pfam" id="PF00117"/>
    </source>
</evidence>
<keyword evidence="5 10" id="KW-0315">Glutamine amidotransferase</keyword>
<dbReference type="SUPFAM" id="SSF52317">
    <property type="entry name" value="Class I glutamine amidotransferase-like"/>
    <property type="match status" value="1"/>
</dbReference>
<dbReference type="InterPro" id="IPR029062">
    <property type="entry name" value="Class_I_gatase-like"/>
</dbReference>
<dbReference type="KEGG" id="nli:G3M70_09880"/>
<name>A0A7T0BW84_9BACT</name>
<keyword evidence="10" id="KW-0963">Cytoplasm</keyword>
<dbReference type="UniPathway" id="UPA00031">
    <property type="reaction ID" value="UER00010"/>
</dbReference>
<dbReference type="AlphaFoldDB" id="A0A7T0BW84"/>
<evidence type="ECO:0000256" key="10">
    <source>
        <dbReference type="HAMAP-Rule" id="MF_00278"/>
    </source>
</evidence>
<dbReference type="PIRSF" id="PIRSF000495">
    <property type="entry name" value="Amidotransf_hisH"/>
    <property type="match status" value="1"/>
</dbReference>
<dbReference type="EC" id="4.3.2.10" evidence="10"/>
<evidence type="ECO:0000256" key="8">
    <source>
        <dbReference type="ARBA" id="ARBA00047838"/>
    </source>
</evidence>
<evidence type="ECO:0000256" key="2">
    <source>
        <dbReference type="ARBA" id="ARBA00011152"/>
    </source>
</evidence>
<dbReference type="InterPro" id="IPR017926">
    <property type="entry name" value="GATASE"/>
</dbReference>
<dbReference type="PROSITE" id="PS51273">
    <property type="entry name" value="GATASE_TYPE_1"/>
    <property type="match status" value="1"/>
</dbReference>
<keyword evidence="7 10" id="KW-0456">Lyase</keyword>
<evidence type="ECO:0000256" key="9">
    <source>
        <dbReference type="ARBA" id="ARBA00049534"/>
    </source>
</evidence>
<evidence type="ECO:0000256" key="4">
    <source>
        <dbReference type="ARBA" id="ARBA00022801"/>
    </source>
</evidence>
<dbReference type="HAMAP" id="MF_00278">
    <property type="entry name" value="HisH"/>
    <property type="match status" value="1"/>
</dbReference>